<dbReference type="InterPro" id="IPR036955">
    <property type="entry name" value="AP2/ERF_dom_sf"/>
</dbReference>
<reference evidence="8 9" key="1">
    <citation type="submission" date="2023-10" db="EMBL/GenBank/DDBJ databases">
        <title>Chromosome-scale genome assembly provides insights into flower coloration mechanisms of Canna indica.</title>
        <authorList>
            <person name="Li C."/>
        </authorList>
    </citation>
    <scope>NUCLEOTIDE SEQUENCE [LARGE SCALE GENOMIC DNA]</scope>
    <source>
        <tissue evidence="8">Flower</tissue>
    </source>
</reference>
<dbReference type="SMART" id="SM00380">
    <property type="entry name" value="AP2"/>
    <property type="match status" value="1"/>
</dbReference>
<sequence length="274" mass="30502">MIGARMQQLWSRFRMRRKRKMKKLDCLGSIRDLKPVKKKSKAKMNRLAAVRSSTVKKIRVFFTDPDATDSEDHDDEGLMRSKLVVREIPLYPIAKTLKTLADPANERKKAVAAAAVVPRPATTATSKYKGVRQRRWGKWAAEIRDPIRGARLWLGTFATAEEAAAAYRAAAARLEEEKRRIRQQKSPLSVAAEDSASSYISTRSPSSVLAPAEAPAEERSFAELFAQVPAEVDFVGLDGDAPFLVGELGDDLIGFDDLPLWEQPLDGGDFFLDL</sequence>
<keyword evidence="6" id="KW-0175">Coiled coil</keyword>
<evidence type="ECO:0000256" key="4">
    <source>
        <dbReference type="ARBA" id="ARBA00023163"/>
    </source>
</evidence>
<dbReference type="PRINTS" id="PR00367">
    <property type="entry name" value="ETHRSPELEMNT"/>
</dbReference>
<dbReference type="AlphaFoldDB" id="A0AAQ3JNQ7"/>
<dbReference type="EMBL" id="CP136890">
    <property type="protein sequence ID" value="WOK93031.1"/>
    <property type="molecule type" value="Genomic_DNA"/>
</dbReference>
<dbReference type="PROSITE" id="PS51032">
    <property type="entry name" value="AP2_ERF"/>
    <property type="match status" value="1"/>
</dbReference>
<keyword evidence="9" id="KW-1185">Reference proteome</keyword>
<keyword evidence="2" id="KW-0805">Transcription regulation</keyword>
<dbReference type="GO" id="GO:0003700">
    <property type="term" value="F:DNA-binding transcription factor activity"/>
    <property type="evidence" value="ECO:0007669"/>
    <property type="project" value="InterPro"/>
</dbReference>
<evidence type="ECO:0000256" key="2">
    <source>
        <dbReference type="ARBA" id="ARBA00023015"/>
    </source>
</evidence>
<evidence type="ECO:0000313" key="8">
    <source>
        <dbReference type="EMBL" id="WOK93031.1"/>
    </source>
</evidence>
<evidence type="ECO:0000256" key="1">
    <source>
        <dbReference type="ARBA" id="ARBA00004123"/>
    </source>
</evidence>
<dbReference type="Pfam" id="PF00847">
    <property type="entry name" value="AP2"/>
    <property type="match status" value="1"/>
</dbReference>
<dbReference type="GO" id="GO:0003677">
    <property type="term" value="F:DNA binding"/>
    <property type="evidence" value="ECO:0007669"/>
    <property type="project" value="UniProtKB-KW"/>
</dbReference>
<evidence type="ECO:0000256" key="6">
    <source>
        <dbReference type="SAM" id="Coils"/>
    </source>
</evidence>
<dbReference type="InterPro" id="IPR001471">
    <property type="entry name" value="AP2/ERF_dom"/>
</dbReference>
<evidence type="ECO:0000313" key="9">
    <source>
        <dbReference type="Proteomes" id="UP001327560"/>
    </source>
</evidence>
<dbReference type="Gene3D" id="3.30.730.10">
    <property type="entry name" value="AP2/ERF domain"/>
    <property type="match status" value="1"/>
</dbReference>
<dbReference type="CDD" id="cd00018">
    <property type="entry name" value="AP2"/>
    <property type="match status" value="1"/>
</dbReference>
<evidence type="ECO:0000259" key="7">
    <source>
        <dbReference type="PROSITE" id="PS51032"/>
    </source>
</evidence>
<evidence type="ECO:0000256" key="3">
    <source>
        <dbReference type="ARBA" id="ARBA00023125"/>
    </source>
</evidence>
<feature type="coiled-coil region" evidence="6">
    <location>
        <begin position="157"/>
        <end position="184"/>
    </location>
</feature>
<keyword evidence="3" id="KW-0238">DNA-binding</keyword>
<dbReference type="SUPFAM" id="SSF54171">
    <property type="entry name" value="DNA-binding domain"/>
    <property type="match status" value="1"/>
</dbReference>
<accession>A0AAQ3JNQ7</accession>
<dbReference type="PANTHER" id="PTHR31194">
    <property type="entry name" value="SHN SHINE , DNA BINDING / TRANSCRIPTION FACTOR"/>
    <property type="match status" value="1"/>
</dbReference>
<organism evidence="8 9">
    <name type="scientific">Canna indica</name>
    <name type="common">Indian-shot</name>
    <dbReference type="NCBI Taxonomy" id="4628"/>
    <lineage>
        <taxon>Eukaryota</taxon>
        <taxon>Viridiplantae</taxon>
        <taxon>Streptophyta</taxon>
        <taxon>Embryophyta</taxon>
        <taxon>Tracheophyta</taxon>
        <taxon>Spermatophyta</taxon>
        <taxon>Magnoliopsida</taxon>
        <taxon>Liliopsida</taxon>
        <taxon>Zingiberales</taxon>
        <taxon>Cannaceae</taxon>
        <taxon>Canna</taxon>
    </lineage>
</organism>
<dbReference type="GO" id="GO:0005634">
    <property type="term" value="C:nucleus"/>
    <property type="evidence" value="ECO:0007669"/>
    <property type="project" value="UniProtKB-SubCell"/>
</dbReference>
<protein>
    <submittedName>
        <fullName evidence="8">Ethylene-responsive transcription factor</fullName>
    </submittedName>
</protein>
<keyword evidence="5" id="KW-0539">Nucleus</keyword>
<dbReference type="Proteomes" id="UP001327560">
    <property type="component" value="Chromosome 1"/>
</dbReference>
<name>A0AAQ3JNQ7_9LILI</name>
<keyword evidence="4" id="KW-0804">Transcription</keyword>
<evidence type="ECO:0000256" key="5">
    <source>
        <dbReference type="ARBA" id="ARBA00023242"/>
    </source>
</evidence>
<feature type="domain" description="AP2/ERF" evidence="7">
    <location>
        <begin position="127"/>
        <end position="184"/>
    </location>
</feature>
<dbReference type="InterPro" id="IPR050913">
    <property type="entry name" value="AP2/ERF_ERF"/>
</dbReference>
<dbReference type="InterPro" id="IPR016177">
    <property type="entry name" value="DNA-bd_dom_sf"/>
</dbReference>
<comment type="subcellular location">
    <subcellularLocation>
        <location evidence="1">Nucleus</location>
    </subcellularLocation>
</comment>
<proteinExistence type="predicted"/>
<dbReference type="PANTHER" id="PTHR31194:SF202">
    <property type="entry name" value="ETHYLENE-RESPONSIVE TRANSCRIPTION FACTOR ERF070"/>
    <property type="match status" value="1"/>
</dbReference>
<gene>
    <name evidence="8" type="ORF">Cni_G01724</name>
</gene>